<evidence type="ECO:0000256" key="2">
    <source>
        <dbReference type="ARBA" id="ARBA00022614"/>
    </source>
</evidence>
<dbReference type="SMART" id="SM00365">
    <property type="entry name" value="LRR_SD22"/>
    <property type="match status" value="3"/>
</dbReference>
<organism evidence="7">
    <name type="scientific">marine sediment metagenome</name>
    <dbReference type="NCBI Taxonomy" id="412755"/>
    <lineage>
        <taxon>unclassified sequences</taxon>
        <taxon>metagenomes</taxon>
        <taxon>ecological metagenomes</taxon>
    </lineage>
</organism>
<dbReference type="InterPro" id="IPR032675">
    <property type="entry name" value="LRR_dom_sf"/>
</dbReference>
<dbReference type="InterPro" id="IPR025875">
    <property type="entry name" value="Leu-rich_rpt_4"/>
</dbReference>
<dbReference type="SUPFAM" id="SSF52075">
    <property type="entry name" value="Outer arm dynein light chain 1"/>
    <property type="match status" value="1"/>
</dbReference>
<evidence type="ECO:0000256" key="3">
    <source>
        <dbReference type="ARBA" id="ARBA00022737"/>
    </source>
</evidence>
<dbReference type="InterPro" id="IPR001611">
    <property type="entry name" value="Leu-rich_rpt"/>
</dbReference>
<feature type="domain" description="PCI" evidence="6">
    <location>
        <begin position="192"/>
        <end position="244"/>
    </location>
</feature>
<dbReference type="PANTHER" id="PTHR45973:SF9">
    <property type="entry name" value="LEUCINE-RICH REPEAT-CONTAINING PROTEIN 46"/>
    <property type="match status" value="1"/>
</dbReference>
<dbReference type="PANTHER" id="PTHR45973">
    <property type="entry name" value="PROTEIN PHOSPHATASE 1 REGULATORY SUBUNIT SDS22-RELATED"/>
    <property type="match status" value="1"/>
</dbReference>
<dbReference type="InterPro" id="IPR050576">
    <property type="entry name" value="Cilia_flagella_integrity"/>
</dbReference>
<sequence>IEQLILVKDSLIKLYEKFISDRTLNEKIKSEGLKYVGYDGKKFEVKKGALQLNNLGIKKIKDIKGLENLEYIRYLALADNKIEKIEGLDHLIHLRSLILAKNYIKEITGLDKLVNLEDLGLSENPISSLNGLEQFENLINLNLSGTLIPKEIFREAGIKDPAQSQGIIKYFKNKEKKLQDYKDIKQYTVEYIKKASNVFEEITFSKISQKTGINPDDLENIVEDLIFSGTINAKIRKNGIIFIEQNPLIDIALATVDVLQDIKDDTELISYYTSYIEDIFDKTEDIEKFLKSHLATEFEKIRNAWQDYKNGKINRKEFIKIGIKQIGKKFVKIFIN</sequence>
<evidence type="ECO:0000313" key="7">
    <source>
        <dbReference type="EMBL" id="KKK58554.1"/>
    </source>
</evidence>
<comment type="caution">
    <text evidence="7">The sequence shown here is derived from an EMBL/GenBank/DDBJ whole genome shotgun (WGS) entry which is preliminary data.</text>
</comment>
<dbReference type="SUPFAM" id="SSF46785">
    <property type="entry name" value="Winged helix' DNA-binding domain"/>
    <property type="match status" value="1"/>
</dbReference>
<feature type="non-terminal residue" evidence="7">
    <location>
        <position position="1"/>
    </location>
</feature>
<keyword evidence="3" id="KW-0677">Repeat</keyword>
<dbReference type="EMBL" id="LAZR01063920">
    <property type="protein sequence ID" value="KKK58554.1"/>
    <property type="molecule type" value="Genomic_DNA"/>
</dbReference>
<evidence type="ECO:0000256" key="1">
    <source>
        <dbReference type="ARBA" id="ARBA00004138"/>
    </source>
</evidence>
<dbReference type="InterPro" id="IPR036390">
    <property type="entry name" value="WH_DNA-bd_sf"/>
</dbReference>
<dbReference type="Pfam" id="PF01399">
    <property type="entry name" value="PCI"/>
    <property type="match status" value="1"/>
</dbReference>
<keyword evidence="5" id="KW-0966">Cell projection</keyword>
<dbReference type="AlphaFoldDB" id="A0A0F8YWW4"/>
<keyword evidence="2" id="KW-0433">Leucine-rich repeat</keyword>
<evidence type="ECO:0000256" key="4">
    <source>
        <dbReference type="ARBA" id="ARBA00023069"/>
    </source>
</evidence>
<keyword evidence="4" id="KW-0969">Cilium</keyword>
<proteinExistence type="predicted"/>
<gene>
    <name evidence="7" type="ORF">LCGC14_3043260</name>
</gene>
<reference evidence="7" key="1">
    <citation type="journal article" date="2015" name="Nature">
        <title>Complex archaea that bridge the gap between prokaryotes and eukaryotes.</title>
        <authorList>
            <person name="Spang A."/>
            <person name="Saw J.H."/>
            <person name="Jorgensen S.L."/>
            <person name="Zaremba-Niedzwiedzka K."/>
            <person name="Martijn J."/>
            <person name="Lind A.E."/>
            <person name="van Eijk R."/>
            <person name="Schleper C."/>
            <person name="Guy L."/>
            <person name="Ettema T.J."/>
        </authorList>
    </citation>
    <scope>NUCLEOTIDE SEQUENCE</scope>
</reference>
<dbReference type="InterPro" id="IPR000717">
    <property type="entry name" value="PCI_dom"/>
</dbReference>
<dbReference type="PROSITE" id="PS51450">
    <property type="entry name" value="LRR"/>
    <property type="match status" value="3"/>
</dbReference>
<dbReference type="Gene3D" id="3.80.10.10">
    <property type="entry name" value="Ribonuclease Inhibitor"/>
    <property type="match status" value="1"/>
</dbReference>
<dbReference type="Pfam" id="PF12799">
    <property type="entry name" value="LRR_4"/>
    <property type="match status" value="1"/>
</dbReference>
<protein>
    <recommendedName>
        <fullName evidence="6">PCI domain-containing protein</fullName>
    </recommendedName>
</protein>
<evidence type="ECO:0000256" key="5">
    <source>
        <dbReference type="ARBA" id="ARBA00023273"/>
    </source>
</evidence>
<accession>A0A0F8YWW4</accession>
<evidence type="ECO:0000259" key="6">
    <source>
        <dbReference type="Pfam" id="PF01399"/>
    </source>
</evidence>
<name>A0A0F8YWW4_9ZZZZ</name>
<comment type="subcellular location">
    <subcellularLocation>
        <location evidence="1">Cell projection</location>
        <location evidence="1">Cilium</location>
    </subcellularLocation>
</comment>